<feature type="compositionally biased region" description="Basic residues" evidence="1">
    <location>
        <begin position="130"/>
        <end position="151"/>
    </location>
</feature>
<keyword evidence="5" id="KW-1185">Reference proteome</keyword>
<dbReference type="InterPro" id="IPR014876">
    <property type="entry name" value="DEK_C"/>
</dbReference>
<feature type="domain" description="DM2" evidence="2">
    <location>
        <begin position="176"/>
        <end position="253"/>
    </location>
</feature>
<dbReference type="EMBL" id="LXFE01000143">
    <property type="protein sequence ID" value="OLL26850.1"/>
    <property type="molecule type" value="Genomic_DNA"/>
</dbReference>
<dbReference type="Pfam" id="PF02201">
    <property type="entry name" value="SWIB"/>
    <property type="match status" value="1"/>
</dbReference>
<feature type="region of interest" description="Disordered" evidence="1">
    <location>
        <begin position="128"/>
        <end position="170"/>
    </location>
</feature>
<comment type="caution">
    <text evidence="4">The sequence shown here is derived from an EMBL/GenBank/DDBJ whole genome shotgun (WGS) entry which is preliminary data.</text>
</comment>
<feature type="region of interest" description="Disordered" evidence="1">
    <location>
        <begin position="273"/>
        <end position="298"/>
    </location>
</feature>
<dbReference type="InterPro" id="IPR003121">
    <property type="entry name" value="SWIB_MDM2_domain"/>
</dbReference>
<dbReference type="Gene3D" id="1.10.245.10">
    <property type="entry name" value="SWIB/MDM2 domain"/>
    <property type="match status" value="1"/>
</dbReference>
<feature type="domain" description="DEK-C" evidence="3">
    <location>
        <begin position="8"/>
        <end position="63"/>
    </location>
</feature>
<dbReference type="Gene3D" id="1.10.10.60">
    <property type="entry name" value="Homeodomain-like"/>
    <property type="match status" value="1"/>
</dbReference>
<evidence type="ECO:0000259" key="3">
    <source>
        <dbReference type="PROSITE" id="PS51998"/>
    </source>
</evidence>
<dbReference type="SMART" id="SM00151">
    <property type="entry name" value="SWIB"/>
    <property type="match status" value="1"/>
</dbReference>
<dbReference type="Proteomes" id="UP000186594">
    <property type="component" value="Unassembled WGS sequence"/>
</dbReference>
<dbReference type="OMA" id="KVWQYIR"/>
<accession>A0A1U7LVZ3</accession>
<dbReference type="PROSITE" id="PS51925">
    <property type="entry name" value="SWIB_MDM2"/>
    <property type="match status" value="1"/>
</dbReference>
<evidence type="ECO:0000259" key="2">
    <source>
        <dbReference type="PROSITE" id="PS51925"/>
    </source>
</evidence>
<dbReference type="CDD" id="cd10567">
    <property type="entry name" value="SWIB-MDM2_like"/>
    <property type="match status" value="1"/>
</dbReference>
<evidence type="ECO:0000313" key="4">
    <source>
        <dbReference type="EMBL" id="OLL26850.1"/>
    </source>
</evidence>
<dbReference type="STRING" id="1198029.A0A1U7LVZ3"/>
<sequence length="298" mass="33776">MATGTQFNAYSYIPQINPQSILQVSDLATVSAKKIRRALEGTLNVDLSQHKAEIDRVILECYQKIPGSTEDDKPIKCKINEESPPSGSITPRDNKIPSSQSPLKRRLLKNEEDDERLARELDIALNSSRRTTRRHFTSPKKTKTTKVKSKAKIHENDGENGSEIKKRKVVPNPNNPFNAPMILSPALGNLLGEKELSRPQVVKRIWDYIKEHNLQDPSDKRHIMCDDKLRDVFVSSRIHMFSMNKTISQHLYKKSEVTDTGTAMPFKAEVKENVKLEDDDSEHASSSQESDANESEEN</sequence>
<dbReference type="PANTHER" id="PTHR13844">
    <property type="entry name" value="SWI/SNF-RELATED MATRIX-ASSOCIATED ACTIN-DEPENDENT REGULATOR OF CHROMATIN SUBFAMILY D"/>
    <property type="match status" value="1"/>
</dbReference>
<evidence type="ECO:0000313" key="5">
    <source>
        <dbReference type="Proteomes" id="UP000186594"/>
    </source>
</evidence>
<feature type="compositionally biased region" description="Basic and acidic residues" evidence="1">
    <location>
        <begin position="70"/>
        <end position="81"/>
    </location>
</feature>
<dbReference type="InterPro" id="IPR019835">
    <property type="entry name" value="SWIB_domain"/>
</dbReference>
<protein>
    <submittedName>
        <fullName evidence="4">Upstream activation factor subunit spp27</fullName>
    </submittedName>
</protein>
<evidence type="ECO:0000256" key="1">
    <source>
        <dbReference type="SAM" id="MobiDB-lite"/>
    </source>
</evidence>
<dbReference type="Pfam" id="PF08766">
    <property type="entry name" value="DEK_C"/>
    <property type="match status" value="1"/>
</dbReference>
<dbReference type="SUPFAM" id="SSF109715">
    <property type="entry name" value="DEK C-terminal domain"/>
    <property type="match status" value="1"/>
</dbReference>
<dbReference type="InterPro" id="IPR036885">
    <property type="entry name" value="SWIB_MDM2_dom_sf"/>
</dbReference>
<dbReference type="SUPFAM" id="SSF47592">
    <property type="entry name" value="SWIB/MDM2 domain"/>
    <property type="match status" value="1"/>
</dbReference>
<name>A0A1U7LVZ3_NEOID</name>
<feature type="compositionally biased region" description="Polar residues" evidence="1">
    <location>
        <begin position="83"/>
        <end position="102"/>
    </location>
</feature>
<organism evidence="4 5">
    <name type="scientific">Neolecta irregularis (strain DAH-3)</name>
    <dbReference type="NCBI Taxonomy" id="1198029"/>
    <lineage>
        <taxon>Eukaryota</taxon>
        <taxon>Fungi</taxon>
        <taxon>Dikarya</taxon>
        <taxon>Ascomycota</taxon>
        <taxon>Taphrinomycotina</taxon>
        <taxon>Neolectales</taxon>
        <taxon>Neolectaceae</taxon>
        <taxon>Neolecta</taxon>
    </lineage>
</organism>
<reference evidence="4 5" key="1">
    <citation type="submission" date="2016-04" db="EMBL/GenBank/DDBJ databases">
        <title>Evolutionary innovation and constraint leading to complex multicellularity in the Ascomycota.</title>
        <authorList>
            <person name="Cisse O."/>
            <person name="Nguyen A."/>
            <person name="Hewitt D.A."/>
            <person name="Jedd G."/>
            <person name="Stajich J.E."/>
        </authorList>
    </citation>
    <scope>NUCLEOTIDE SEQUENCE [LARGE SCALE GENOMIC DNA]</scope>
    <source>
        <strain evidence="4 5">DAH-3</strain>
    </source>
</reference>
<feature type="region of interest" description="Disordered" evidence="1">
    <location>
        <begin position="70"/>
        <end position="112"/>
    </location>
</feature>
<dbReference type="OrthoDB" id="10251073at2759"/>
<dbReference type="PROSITE" id="PS51998">
    <property type="entry name" value="DEK_C"/>
    <property type="match status" value="1"/>
</dbReference>
<gene>
    <name evidence="4" type="ORF">NEOLI_000926</name>
</gene>
<proteinExistence type="predicted"/>
<dbReference type="AlphaFoldDB" id="A0A1U7LVZ3"/>